<evidence type="ECO:0000259" key="4">
    <source>
        <dbReference type="Pfam" id="PF09937"/>
    </source>
</evidence>
<dbReference type="Pfam" id="PF09937">
    <property type="entry name" value="DUF2169"/>
    <property type="match status" value="1"/>
</dbReference>
<feature type="compositionally biased region" description="Basic and acidic residues" evidence="3">
    <location>
        <begin position="105"/>
        <end position="125"/>
    </location>
</feature>
<dbReference type="AlphaFoldDB" id="A0A4U1JLG6"/>
<feature type="region of interest" description="Disordered" evidence="3">
    <location>
        <begin position="1"/>
        <end position="222"/>
    </location>
</feature>
<feature type="coiled-coil region" evidence="2">
    <location>
        <begin position="647"/>
        <end position="678"/>
    </location>
</feature>
<dbReference type="InterPro" id="IPR001646">
    <property type="entry name" value="5peptide_repeat"/>
</dbReference>
<keyword evidence="6" id="KW-1185">Reference proteome</keyword>
<evidence type="ECO:0000256" key="3">
    <source>
        <dbReference type="SAM" id="MobiDB-lite"/>
    </source>
</evidence>
<organism evidence="5 6">
    <name type="scientific">Polyangium fumosum</name>
    <dbReference type="NCBI Taxonomy" id="889272"/>
    <lineage>
        <taxon>Bacteria</taxon>
        <taxon>Pseudomonadati</taxon>
        <taxon>Myxococcota</taxon>
        <taxon>Polyangia</taxon>
        <taxon>Polyangiales</taxon>
        <taxon>Polyangiaceae</taxon>
        <taxon>Polyangium</taxon>
    </lineage>
</organism>
<dbReference type="EMBL" id="SSMQ01000002">
    <property type="protein sequence ID" value="TKD12793.1"/>
    <property type="molecule type" value="Genomic_DNA"/>
</dbReference>
<comment type="caution">
    <text evidence="5">The sequence shown here is derived from an EMBL/GenBank/DDBJ whole genome shotgun (WGS) entry which is preliminary data.</text>
</comment>
<reference evidence="5 6" key="1">
    <citation type="submission" date="2019-04" db="EMBL/GenBank/DDBJ databases">
        <authorList>
            <person name="Li Y."/>
            <person name="Wang J."/>
        </authorList>
    </citation>
    <scope>NUCLEOTIDE SEQUENCE [LARGE SCALE GENOMIC DNA]</scope>
    <source>
        <strain evidence="5 6">DSM 14668</strain>
    </source>
</reference>
<dbReference type="Proteomes" id="UP000309215">
    <property type="component" value="Unassembled WGS sequence"/>
</dbReference>
<name>A0A4U1JLG6_9BACT</name>
<evidence type="ECO:0000313" key="5">
    <source>
        <dbReference type="EMBL" id="TKD12793.1"/>
    </source>
</evidence>
<dbReference type="PANTHER" id="PTHR47485:SF1">
    <property type="entry name" value="THYLAKOID LUMENAL 17.4 KDA PROTEIN, CHLOROPLASTIC"/>
    <property type="match status" value="1"/>
</dbReference>
<feature type="region of interest" description="Disordered" evidence="3">
    <location>
        <begin position="624"/>
        <end position="646"/>
    </location>
</feature>
<evidence type="ECO:0000256" key="1">
    <source>
        <dbReference type="ARBA" id="ARBA00022737"/>
    </source>
</evidence>
<feature type="compositionally biased region" description="Basic and acidic residues" evidence="3">
    <location>
        <begin position="73"/>
        <end position="90"/>
    </location>
</feature>
<dbReference type="InterPro" id="IPR018683">
    <property type="entry name" value="DUF2169"/>
</dbReference>
<sequence>MHRDHGEPEHQHDGESRQLLAHREGRAVDDARAREHDDHDDAGRLHGQRHDEQHEVRYEGQDRNPERGIGQGRVDRRDDGPPEQRADAHQGRRGRQYGDAAGDGDQSREGHADRGQQGRREEQVRVEMGGARLRGEREGLAVGDLSRAQEREHRRPEGGVARGRQDRGRPRRGGPVRRDVVARRQGRRVRAQEGQDRQERGRARLGEHHAHPAERDDHPGRHFHARMKTIKPLRLGVMTGVFEARREPHFVVSLLAGFTLDEEASLVPEAALWLSITKELGPNVPLDVCRPKPNGEVLLSGKAYPPGGPAPVCPVRLKVGSVDKRLAVFGDRSWKLGVPSQPAPFTEMPLTWSRSFGGKGFTKNPVGRGVAPEKAEGGGEVHFLPNVENPKRLVKAPGDRPEPATFGPADLTLPERWANSGTYDKKWLDNEAPGMPSDFDWSFFNVAPPDQRIEGFFSGGEAIELENVHPERARIVSRVPEVVGRAFLTQRKASGEEWVEVPLRMETVHLLPGALLGILIFRGVVRIAEDDAKDVLHFLGALDAKDQKRSSAYYQEVFARRIDKEKGHLHALRDRELLPIGASYAAFRADEVGLPGTTTERLVSKNLRAGMEARLAAVEEGLDDFPDSKKNANVPKALPPEAPLPDVDDMAEHVEQMEKEMEKAREQVKKQREEALANVRARCEAAGLDYDEQMRKAQAEAAGPPKFSADAQLAELRALATRYRAEGTPNESFEAYLVDPEFEKKLRFTEQKLREMYQRFAHHFPPAGALVGEPMARARAVVLEARATGQSLAGRDLTGASLEGMDLSGMDLEGAMLENANLRGTVLRKARLGGAVLARADLTGADLEEAQLVETNLGAATLTGAKLGKAALAQATLDKADLAGADFSGADLSDASLHEASFGDVVLRRATLAGARLLEAKLAAVDFSEADLSGVTFLECDLSGARLSGAKLVSAVFLRCKAKGANLEKAALDNARFVEESDFSGASFKGATFVEANLRGTSLVEADLTEAKIDRGDLSECDLRGAKLDRIRARDSRWVRTNLDKATLRGADLMHAVMQKAKVAGADFRGASLFRADLARMKGDDKTSFDAANVTQVRFSREGGA</sequence>
<feature type="domain" description="DUF2169" evidence="4">
    <location>
        <begin position="247"/>
        <end position="522"/>
    </location>
</feature>
<dbReference type="Pfam" id="PF00805">
    <property type="entry name" value="Pentapeptide"/>
    <property type="match status" value="5"/>
</dbReference>
<keyword evidence="1" id="KW-0677">Repeat</keyword>
<dbReference type="PANTHER" id="PTHR47485">
    <property type="entry name" value="THYLAKOID LUMENAL 17.4 KDA PROTEIN, CHLOROPLASTIC"/>
    <property type="match status" value="1"/>
</dbReference>
<evidence type="ECO:0000313" key="6">
    <source>
        <dbReference type="Proteomes" id="UP000309215"/>
    </source>
</evidence>
<protein>
    <submittedName>
        <fullName evidence="5">DUF2169 domain-containing protein</fullName>
    </submittedName>
</protein>
<feature type="compositionally biased region" description="Basic and acidic residues" evidence="3">
    <location>
        <begin position="147"/>
        <end position="168"/>
    </location>
</feature>
<evidence type="ECO:0000256" key="2">
    <source>
        <dbReference type="SAM" id="Coils"/>
    </source>
</evidence>
<dbReference type="OrthoDB" id="233093at2"/>
<accession>A0A4U1JLG6</accession>
<dbReference type="SUPFAM" id="SSF141571">
    <property type="entry name" value="Pentapeptide repeat-like"/>
    <property type="match status" value="2"/>
</dbReference>
<dbReference type="Gene3D" id="2.160.20.80">
    <property type="entry name" value="E3 ubiquitin-protein ligase SopA"/>
    <property type="match status" value="3"/>
</dbReference>
<feature type="compositionally biased region" description="Basic and acidic residues" evidence="3">
    <location>
        <begin position="1"/>
        <end position="66"/>
    </location>
</feature>
<proteinExistence type="predicted"/>
<keyword evidence="2" id="KW-0175">Coiled coil</keyword>
<gene>
    <name evidence="5" type="ORF">E8A74_03335</name>
</gene>
<feature type="compositionally biased region" description="Basic and acidic residues" evidence="3">
    <location>
        <begin position="190"/>
        <end position="220"/>
    </location>
</feature>